<dbReference type="InterPro" id="IPR003826">
    <property type="entry name" value="AdoMetDC_fam_prok"/>
</dbReference>
<comment type="similarity">
    <text evidence="9">Belongs to the prokaryotic AdoMetDC family. Type 1 subfamily.</text>
</comment>
<keyword evidence="1 9" id="KW-0210">Decarboxylase</keyword>
<dbReference type="PANTHER" id="PTHR33866:SF2">
    <property type="entry name" value="S-ADENOSYLMETHIONINE DECARBOXYLASE PROENZYME"/>
    <property type="match status" value="1"/>
</dbReference>
<evidence type="ECO:0000256" key="6">
    <source>
        <dbReference type="ARBA" id="ARBA00023239"/>
    </source>
</evidence>
<feature type="modified residue" description="Pyruvic acid (Ser); by autocatalysis" evidence="9">
    <location>
        <position position="87"/>
    </location>
</feature>
<feature type="active site" description="Schiff-base intermediate with substrate; via pyruvic acid" evidence="9">
    <location>
        <position position="87"/>
    </location>
</feature>
<comment type="subunit">
    <text evidence="9">Heterotetramer of two alpha and two beta chains arranged as a dimer of alpha/beta heterodimers.</text>
</comment>
<evidence type="ECO:0000256" key="8">
    <source>
        <dbReference type="ARBA" id="ARBA00023317"/>
    </source>
</evidence>
<keyword evidence="5 9" id="KW-0865">Zymogen</keyword>
<comment type="catalytic activity">
    <reaction evidence="9">
        <text>S-adenosyl-L-methionine + H(+) = S-adenosyl 3-(methylsulfanyl)propylamine + CO2</text>
        <dbReference type="Rhea" id="RHEA:15981"/>
        <dbReference type="ChEBI" id="CHEBI:15378"/>
        <dbReference type="ChEBI" id="CHEBI:16526"/>
        <dbReference type="ChEBI" id="CHEBI:57443"/>
        <dbReference type="ChEBI" id="CHEBI:59789"/>
        <dbReference type="EC" id="4.1.1.50"/>
    </reaction>
</comment>
<evidence type="ECO:0000256" key="3">
    <source>
        <dbReference type="ARBA" id="ARBA00023066"/>
    </source>
</evidence>
<evidence type="ECO:0000256" key="9">
    <source>
        <dbReference type="HAMAP-Rule" id="MF_00464"/>
    </source>
</evidence>
<comment type="cofactor">
    <cofactor evidence="9">
        <name>pyruvate</name>
        <dbReference type="ChEBI" id="CHEBI:15361"/>
    </cofactor>
    <text evidence="9">Binds 1 pyruvoyl group covalently per subunit.</text>
</comment>
<dbReference type="EMBL" id="BEHT01000003">
    <property type="protein sequence ID" value="GBC97863.1"/>
    <property type="molecule type" value="Genomic_DNA"/>
</dbReference>
<feature type="chain" id="PRO_5023328402" description="S-adenosylmethionine decarboxylase beta chain" evidence="9">
    <location>
        <begin position="1"/>
        <end position="86"/>
    </location>
</feature>
<keyword evidence="4 9" id="KW-0620">Polyamine biosynthesis</keyword>
<comment type="pathway">
    <text evidence="9">Amine and polyamine biosynthesis; S-adenosylmethioninamine biosynthesis; S-adenosylmethioninamine from S-adenosyl-L-methionine: step 1/1.</text>
</comment>
<dbReference type="UniPathway" id="UPA00331">
    <property type="reaction ID" value="UER00451"/>
</dbReference>
<feature type="chain" id="PRO_5023328403" description="S-adenosylmethionine decarboxylase alpha chain" evidence="9">
    <location>
        <begin position="87"/>
        <end position="139"/>
    </location>
</feature>
<dbReference type="GO" id="GO:0004014">
    <property type="term" value="F:adenosylmethionine decarboxylase activity"/>
    <property type="evidence" value="ECO:0007669"/>
    <property type="project" value="UniProtKB-UniRule"/>
</dbReference>
<sequence>MRMTQEVTMGRTNDEMESAMVAPALRRGVGKHLIAECWECNDRIFSATAVREALEEAVQASGATLLRLIVHTFEPYGVSAVAIVSESHLFIHTWPEMRYIAVDVFTCGDTFPERALEVIREHFEPRRLKVLELERGIWP</sequence>
<keyword evidence="2 9" id="KW-0068">Autocatalytic cleavage</keyword>
<keyword evidence="9" id="KW-0949">S-adenosyl-L-methionine</keyword>
<reference evidence="11" key="1">
    <citation type="submission" date="2017-09" db="EMBL/GenBank/DDBJ databases">
        <title>Metaegenomics of thermophilic ammonia-oxidizing enrichment culture.</title>
        <authorList>
            <person name="Kato S."/>
            <person name="Suzuki K."/>
        </authorList>
    </citation>
    <scope>NUCLEOTIDE SEQUENCE [LARGE SCALE GENOMIC DNA]</scope>
</reference>
<keyword evidence="6 9" id="KW-0456">Lyase</keyword>
<keyword evidence="3 9" id="KW-0745">Spermidine biosynthesis</keyword>
<protein>
    <recommendedName>
        <fullName evidence="9">S-adenosylmethionine decarboxylase proenzyme</fullName>
        <shortName evidence="9">AdoMetDC</shortName>
        <shortName evidence="9">SAMDC</shortName>
        <ecNumber evidence="9">4.1.1.50</ecNumber>
    </recommendedName>
    <component>
        <recommendedName>
            <fullName evidence="9">S-adenosylmethionine decarboxylase beta chain</fullName>
        </recommendedName>
    </component>
    <component>
        <recommendedName>
            <fullName evidence="9">S-adenosylmethionine decarboxylase alpha chain</fullName>
        </recommendedName>
    </component>
</protein>
<evidence type="ECO:0000313" key="10">
    <source>
        <dbReference type="EMBL" id="GBC97863.1"/>
    </source>
</evidence>
<keyword evidence="8 9" id="KW-0670">Pyruvate</keyword>
<evidence type="ECO:0000256" key="4">
    <source>
        <dbReference type="ARBA" id="ARBA00023115"/>
    </source>
</evidence>
<comment type="function">
    <text evidence="9">Catalyzes the decarboxylation of S-adenosylmethionine to S-adenosylmethioninamine (dcAdoMet), the propylamine donor required for the synthesis of the polyamines spermine and spermidine from the diamine putrescine.</text>
</comment>
<accession>A0A2H5X9J9</accession>
<evidence type="ECO:0000313" key="11">
    <source>
        <dbReference type="Proteomes" id="UP000236173"/>
    </source>
</evidence>
<dbReference type="GO" id="GO:0005829">
    <property type="term" value="C:cytosol"/>
    <property type="evidence" value="ECO:0007669"/>
    <property type="project" value="TreeGrafter"/>
</dbReference>
<evidence type="ECO:0000256" key="2">
    <source>
        <dbReference type="ARBA" id="ARBA00022813"/>
    </source>
</evidence>
<dbReference type="AlphaFoldDB" id="A0A2H5X9J9"/>
<dbReference type="SUPFAM" id="SSF56276">
    <property type="entry name" value="S-adenosylmethionine decarboxylase"/>
    <property type="match status" value="1"/>
</dbReference>
<feature type="active site" description="Proton acceptor; for processing activity" evidence="9">
    <location>
        <position position="92"/>
    </location>
</feature>
<comment type="PTM">
    <text evidence="9">Is synthesized initially as an inactive proenzyme. Formation of the active enzyme involves a self-maturation process in which the active site pyruvoyl group is generated from an internal serine residue via an autocatalytic post-translational modification. Two non-identical subunits are generated from the proenzyme in this reaction, and the pyruvate is formed at the N-terminus of the alpha chain, which is derived from the carboxyl end of the proenzyme. The post-translation cleavage follows an unusual pathway, termed non-hydrolytic serinolysis, in which the side chain hydroxyl group of the serine supplies its oxygen atom to form the C-terminus of the beta chain, while the remainder of the serine residue undergoes an oxidative deamination to produce ammonia and the pyruvoyl group blocking the N-terminus of the alpha chain.</text>
</comment>
<evidence type="ECO:0000256" key="5">
    <source>
        <dbReference type="ARBA" id="ARBA00023145"/>
    </source>
</evidence>
<dbReference type="Gene3D" id="3.60.90.10">
    <property type="entry name" value="S-adenosylmethionine decarboxylase"/>
    <property type="match status" value="1"/>
</dbReference>
<feature type="site" description="Cleavage (non-hydrolytic); by autolysis" evidence="9">
    <location>
        <begin position="86"/>
        <end position="87"/>
    </location>
</feature>
<dbReference type="HAMAP" id="MF_00464">
    <property type="entry name" value="AdoMetDC_1"/>
    <property type="match status" value="1"/>
</dbReference>
<dbReference type="GO" id="GO:0008295">
    <property type="term" value="P:spermidine biosynthetic process"/>
    <property type="evidence" value="ECO:0007669"/>
    <property type="project" value="UniProtKB-UniRule"/>
</dbReference>
<dbReference type="EC" id="4.1.1.50" evidence="9"/>
<dbReference type="Pfam" id="PF02675">
    <property type="entry name" value="AdoMet_dc"/>
    <property type="match status" value="1"/>
</dbReference>
<dbReference type="NCBIfam" id="TIGR03330">
    <property type="entry name" value="SAM_DCase_Bsu"/>
    <property type="match status" value="1"/>
</dbReference>
<organism evidence="10 11">
    <name type="scientific">Candidatus Fervidibacter japonicus</name>
    <dbReference type="NCBI Taxonomy" id="2035412"/>
    <lineage>
        <taxon>Bacteria</taxon>
        <taxon>Candidatus Fervidibacterota</taxon>
        <taxon>Candidatus Fervidibacter</taxon>
    </lineage>
</organism>
<evidence type="ECO:0000256" key="7">
    <source>
        <dbReference type="ARBA" id="ARBA00023270"/>
    </source>
</evidence>
<evidence type="ECO:0000256" key="1">
    <source>
        <dbReference type="ARBA" id="ARBA00022793"/>
    </source>
</evidence>
<proteinExistence type="inferred from homology"/>
<dbReference type="PANTHER" id="PTHR33866">
    <property type="entry name" value="S-ADENOSYLMETHIONINE DECARBOXYLASE PROENZYME"/>
    <property type="match status" value="1"/>
</dbReference>
<dbReference type="InterPro" id="IPR016067">
    <property type="entry name" value="S-AdoMet_deCO2ase_core"/>
</dbReference>
<name>A0A2H5X9J9_9BACT</name>
<comment type="caution">
    <text evidence="10">The sequence shown here is derived from an EMBL/GenBank/DDBJ whole genome shotgun (WGS) entry which is preliminary data.</text>
</comment>
<gene>
    <name evidence="9 10" type="primary">speH</name>
    <name evidence="10" type="ORF">HRbin17_00358</name>
</gene>
<dbReference type="InterPro" id="IPR017716">
    <property type="entry name" value="S-AdoMet_deCOase_pro-enz"/>
</dbReference>
<keyword evidence="7 9" id="KW-0704">Schiff base</keyword>
<dbReference type="Proteomes" id="UP000236173">
    <property type="component" value="Unassembled WGS sequence"/>
</dbReference>
<feature type="active site" description="Proton donor; for catalytic activity" evidence="9">
    <location>
        <position position="107"/>
    </location>
</feature>